<accession>A0A8J2S730</accession>
<gene>
    <name evidence="1" type="ORF">PECAL_1P31580</name>
</gene>
<protein>
    <recommendedName>
        <fullName evidence="3">Tetratricopeptide repeat protein</fullName>
    </recommendedName>
</protein>
<evidence type="ECO:0000313" key="1">
    <source>
        <dbReference type="EMBL" id="CAH0366653.1"/>
    </source>
</evidence>
<reference evidence="1" key="1">
    <citation type="submission" date="2021-11" db="EMBL/GenBank/DDBJ databases">
        <authorList>
            <consortium name="Genoscope - CEA"/>
            <person name="William W."/>
        </authorList>
    </citation>
    <scope>NUCLEOTIDE SEQUENCE</scope>
</reference>
<dbReference type="InterPro" id="IPR011990">
    <property type="entry name" value="TPR-like_helical_dom_sf"/>
</dbReference>
<name>A0A8J2S730_9STRA</name>
<proteinExistence type="predicted"/>
<organism evidence="1 2">
    <name type="scientific">Pelagomonas calceolata</name>
    <dbReference type="NCBI Taxonomy" id="35677"/>
    <lineage>
        <taxon>Eukaryota</taxon>
        <taxon>Sar</taxon>
        <taxon>Stramenopiles</taxon>
        <taxon>Ochrophyta</taxon>
        <taxon>Pelagophyceae</taxon>
        <taxon>Pelagomonadales</taxon>
        <taxon>Pelagomonadaceae</taxon>
        <taxon>Pelagomonas</taxon>
    </lineage>
</organism>
<dbReference type="Gene3D" id="1.25.40.10">
    <property type="entry name" value="Tetratricopeptide repeat domain"/>
    <property type="match status" value="1"/>
</dbReference>
<dbReference type="AlphaFoldDB" id="A0A8J2S730"/>
<dbReference type="EMBL" id="CAKKNE010000001">
    <property type="protein sequence ID" value="CAH0366653.1"/>
    <property type="molecule type" value="Genomic_DNA"/>
</dbReference>
<keyword evidence="2" id="KW-1185">Reference proteome</keyword>
<dbReference type="Proteomes" id="UP000789595">
    <property type="component" value="Unassembled WGS sequence"/>
</dbReference>
<evidence type="ECO:0000313" key="2">
    <source>
        <dbReference type="Proteomes" id="UP000789595"/>
    </source>
</evidence>
<dbReference type="Pfam" id="PF13374">
    <property type="entry name" value="TPR_10"/>
    <property type="match status" value="1"/>
</dbReference>
<evidence type="ECO:0008006" key="3">
    <source>
        <dbReference type="Google" id="ProtNLM"/>
    </source>
</evidence>
<sequence>MYSKLGRIDSALQMEKDVYSGRLRLNAEQRETLLAANNYALSLFSAERSEEAKSVLRKMMPVARRTLGESDQLALSMRWCYAGALYGDPGATLAELREAVETLESVAPLWRRVFGDSHPETPRIHDALANARERFARAAAASESESPP</sequence>
<comment type="caution">
    <text evidence="1">The sequence shown here is derived from an EMBL/GenBank/DDBJ whole genome shotgun (WGS) entry which is preliminary data.</text>
</comment>
<dbReference type="SUPFAM" id="SSF48452">
    <property type="entry name" value="TPR-like"/>
    <property type="match status" value="1"/>
</dbReference>
<dbReference type="OrthoDB" id="59528at2759"/>